<evidence type="ECO:0000313" key="4">
    <source>
        <dbReference type="Proteomes" id="UP001595455"/>
    </source>
</evidence>
<evidence type="ECO:0000313" key="3">
    <source>
        <dbReference type="Proteomes" id="UP000240957"/>
    </source>
</evidence>
<name>A0A371YN78_9GAMM</name>
<dbReference type="EMBL" id="JBHRSF010000001">
    <property type="protein sequence ID" value="MFC2993739.1"/>
    <property type="molecule type" value="Genomic_DNA"/>
</dbReference>
<gene>
    <name evidence="1" type="ORF">ACFODO_00305</name>
    <name evidence="2" type="ORF">C9E89_013760</name>
</gene>
<comment type="caution">
    <text evidence="2">The sequence shown here is derived from an EMBL/GenBank/DDBJ whole genome shotgun (WGS) entry which is preliminary data.</text>
</comment>
<dbReference type="Proteomes" id="UP000240957">
    <property type="component" value="Unassembled WGS sequence"/>
</dbReference>
<organism evidence="2 3">
    <name type="scientific">Acinetobacter sichuanensis</name>
    <dbReference type="NCBI Taxonomy" id="2136183"/>
    <lineage>
        <taxon>Bacteria</taxon>
        <taxon>Pseudomonadati</taxon>
        <taxon>Pseudomonadota</taxon>
        <taxon>Gammaproteobacteria</taxon>
        <taxon>Moraxellales</taxon>
        <taxon>Moraxellaceae</taxon>
        <taxon>Acinetobacter</taxon>
    </lineage>
</organism>
<reference evidence="2 3" key="2">
    <citation type="submission" date="2018-08" db="EMBL/GenBank/DDBJ databases">
        <title>The draft genome of Acinetobacter sichuanensis strain WCHAc060041.</title>
        <authorList>
            <person name="Qin J."/>
            <person name="Feng Y."/>
            <person name="Zong Z."/>
        </authorList>
    </citation>
    <scope>NUCLEOTIDE SEQUENCE [LARGE SCALE GENOMIC DNA]</scope>
    <source>
        <strain evidence="2 3">WCHAc060041</strain>
    </source>
</reference>
<evidence type="ECO:0000313" key="1">
    <source>
        <dbReference type="EMBL" id="MFC2993739.1"/>
    </source>
</evidence>
<dbReference type="Proteomes" id="UP001595455">
    <property type="component" value="Unassembled WGS sequence"/>
</dbReference>
<reference evidence="4" key="3">
    <citation type="journal article" date="2019" name="Int. J. Syst. Evol. Microbiol.">
        <title>The Global Catalogue of Microorganisms (GCM) 10K type strain sequencing project: providing services to taxonomists for standard genome sequencing and annotation.</title>
        <authorList>
            <consortium name="The Broad Institute Genomics Platform"/>
            <consortium name="The Broad Institute Genome Sequencing Center for Infectious Disease"/>
            <person name="Wu L."/>
            <person name="Ma J."/>
        </authorList>
    </citation>
    <scope>NUCLEOTIDE SEQUENCE [LARGE SCALE GENOMIC DNA]</scope>
    <source>
        <strain evidence="4">KCTC 62575</strain>
    </source>
</reference>
<dbReference type="EMBL" id="PYIX02000024">
    <property type="protein sequence ID" value="RFC82931.1"/>
    <property type="molecule type" value="Genomic_DNA"/>
</dbReference>
<dbReference type="OrthoDB" id="1271623at2"/>
<reference evidence="1" key="1">
    <citation type="journal article" date="2014" name="Int. J. Syst. Evol. Microbiol.">
        <title>Complete genome of a new Firmicutes species belonging to the dominant human colonic microbiota ('Ruminococcus bicirculans') reveals two chromosomes and a selective capacity to utilize plant glucans.</title>
        <authorList>
            <consortium name="NISC Comparative Sequencing Program"/>
            <person name="Wegmann U."/>
            <person name="Louis P."/>
            <person name="Goesmann A."/>
            <person name="Henrissat B."/>
            <person name="Duncan S.H."/>
            <person name="Flint H.J."/>
        </authorList>
    </citation>
    <scope>NUCLEOTIDE SEQUENCE</scope>
    <source>
        <strain evidence="1">KCTC 62575</strain>
    </source>
</reference>
<keyword evidence="4" id="KW-1185">Reference proteome</keyword>
<reference evidence="1" key="4">
    <citation type="submission" date="2024-09" db="EMBL/GenBank/DDBJ databases">
        <authorList>
            <person name="Sun Q."/>
            <person name="Mori K."/>
        </authorList>
    </citation>
    <scope>NUCLEOTIDE SEQUENCE</scope>
    <source>
        <strain evidence="1">KCTC 62575</strain>
    </source>
</reference>
<dbReference type="AlphaFoldDB" id="A0A371YN78"/>
<accession>A0A371YN78</accession>
<protein>
    <submittedName>
        <fullName evidence="2">Uncharacterized protein</fullName>
    </submittedName>
</protein>
<proteinExistence type="predicted"/>
<sequence length="95" mass="11366">MKMIEQQAHFWELYQDNEHYYLSVAIDMSSVVSCWYLYLSQIEANLYQNEGRQMVDDLVQKIVQETYRGDFSYVEMRQVSDVTQQAMLNAYKTQS</sequence>
<evidence type="ECO:0000313" key="2">
    <source>
        <dbReference type="EMBL" id="RFC82931.1"/>
    </source>
</evidence>
<dbReference type="RefSeq" id="WP_107008909.1">
    <property type="nucleotide sequence ID" value="NZ_JBHRSF010000001.1"/>
</dbReference>